<sequence length="235" mass="23768">MQKKTKIGLWIAGGVVVIGGAALAFGPAVYADYANSTVEAAPTIAAGTPGPTDAGAATEVNADDLSGTWSVAADSFAGYRVDEVLQGNDVTVTGRTTDVSGELTVDNLSLTAATITVDVASIATDEGARDAYFRDSAMEADDFPTATFTLTAPVTLEAPVAGVAQTLSATGELTLHGVTQPVTVELQAALTEAGGQVVGSIPITFSDYGVDAPDLGFVSVEDAGSVEFELFVAQN</sequence>
<dbReference type="EMBL" id="PPXD01000026">
    <property type="protein sequence ID" value="POH62369.1"/>
    <property type="molecule type" value="Genomic_DNA"/>
</dbReference>
<comment type="caution">
    <text evidence="4">The sequence shown here is derived from an EMBL/GenBank/DDBJ whole genome shotgun (WGS) entry which is preliminary data.</text>
</comment>
<organism evidence="4 5">
    <name type="scientific">Cryobacterium zongtaii</name>
    <dbReference type="NCBI Taxonomy" id="1259217"/>
    <lineage>
        <taxon>Bacteria</taxon>
        <taxon>Bacillati</taxon>
        <taxon>Actinomycetota</taxon>
        <taxon>Actinomycetes</taxon>
        <taxon>Micrococcales</taxon>
        <taxon>Microbacteriaceae</taxon>
        <taxon>Cryobacterium</taxon>
    </lineage>
</organism>
<evidence type="ECO:0000313" key="5">
    <source>
        <dbReference type="Proteomes" id="UP000237340"/>
    </source>
</evidence>
<comment type="similarity">
    <text evidence="1">Belongs to the UPF0312 family.</text>
</comment>
<reference evidence="4 5" key="1">
    <citation type="submission" date="2018-01" db="EMBL/GenBank/DDBJ databases">
        <title>Cryobacterium sp. nov., from glaciers in China.</title>
        <authorList>
            <person name="Liu Q."/>
            <person name="Xin Y.-H."/>
        </authorList>
    </citation>
    <scope>NUCLEOTIDE SEQUENCE [LARGE SCALE GENOMIC DNA]</scope>
    <source>
        <strain evidence="4 5">TMN-42</strain>
    </source>
</reference>
<evidence type="ECO:0000313" key="4">
    <source>
        <dbReference type="EMBL" id="POH62369.1"/>
    </source>
</evidence>
<keyword evidence="2" id="KW-0812">Transmembrane</keyword>
<dbReference type="SUPFAM" id="SSF101874">
    <property type="entry name" value="YceI-like"/>
    <property type="match status" value="1"/>
</dbReference>
<dbReference type="PANTHER" id="PTHR34406">
    <property type="entry name" value="PROTEIN YCEI"/>
    <property type="match status" value="1"/>
</dbReference>
<dbReference type="Gene3D" id="2.40.128.110">
    <property type="entry name" value="Lipid/polyisoprenoid-binding, YceI-like"/>
    <property type="match status" value="1"/>
</dbReference>
<accession>A0A2S3Z9Y3</accession>
<dbReference type="AlphaFoldDB" id="A0A2S3Z9Y3"/>
<dbReference type="PANTHER" id="PTHR34406:SF1">
    <property type="entry name" value="PROTEIN YCEI"/>
    <property type="match status" value="1"/>
</dbReference>
<keyword evidence="2" id="KW-1133">Transmembrane helix</keyword>
<dbReference type="RefSeq" id="WP_103461850.1">
    <property type="nucleotide sequence ID" value="NZ_PPXD01000026.1"/>
</dbReference>
<protein>
    <submittedName>
        <fullName evidence="4">YceI family protein</fullName>
    </submittedName>
</protein>
<proteinExistence type="inferred from homology"/>
<dbReference type="InterPro" id="IPR007372">
    <property type="entry name" value="Lipid/polyisoprenoid-bd_YceI"/>
</dbReference>
<evidence type="ECO:0000259" key="3">
    <source>
        <dbReference type="SMART" id="SM00867"/>
    </source>
</evidence>
<gene>
    <name evidence="4" type="ORF">C3B61_15965</name>
</gene>
<dbReference type="Pfam" id="PF04264">
    <property type="entry name" value="YceI"/>
    <property type="match status" value="1"/>
</dbReference>
<dbReference type="Proteomes" id="UP000237340">
    <property type="component" value="Unassembled WGS sequence"/>
</dbReference>
<keyword evidence="5" id="KW-1185">Reference proteome</keyword>
<name>A0A2S3Z9Y3_9MICO</name>
<evidence type="ECO:0000256" key="1">
    <source>
        <dbReference type="ARBA" id="ARBA00008812"/>
    </source>
</evidence>
<evidence type="ECO:0000256" key="2">
    <source>
        <dbReference type="SAM" id="Phobius"/>
    </source>
</evidence>
<feature type="domain" description="Lipid/polyisoprenoid-binding YceI-like" evidence="3">
    <location>
        <begin position="68"/>
        <end position="233"/>
    </location>
</feature>
<dbReference type="SMART" id="SM00867">
    <property type="entry name" value="YceI"/>
    <property type="match status" value="1"/>
</dbReference>
<dbReference type="InterPro" id="IPR036761">
    <property type="entry name" value="TTHA0802/YceI-like_sf"/>
</dbReference>
<feature type="transmembrane region" description="Helical" evidence="2">
    <location>
        <begin position="7"/>
        <end position="30"/>
    </location>
</feature>
<keyword evidence="2" id="KW-0472">Membrane</keyword>